<keyword evidence="7 9" id="KW-0460">Magnesium</keyword>
<feature type="binding site" evidence="9">
    <location>
        <begin position="46"/>
        <end position="48"/>
    </location>
    <ligand>
        <name>ATP</name>
        <dbReference type="ChEBI" id="CHEBI:30616"/>
    </ligand>
</feature>
<evidence type="ECO:0000256" key="9">
    <source>
        <dbReference type="HAMAP-Rule" id="MF_00583"/>
    </source>
</evidence>
<comment type="subcellular location">
    <subcellularLocation>
        <location evidence="9">Cytoplasm</location>
    </subcellularLocation>
</comment>
<dbReference type="InterPro" id="IPR000842">
    <property type="entry name" value="PRib_PP_synth_CS"/>
</dbReference>
<feature type="binding site" evidence="9">
    <location>
        <position position="139"/>
    </location>
    <ligand>
        <name>Mg(2+)</name>
        <dbReference type="ChEBI" id="CHEBI:18420"/>
    </ligand>
</feature>
<comment type="cofactor">
    <cofactor evidence="9">
        <name>Mg(2+)</name>
        <dbReference type="ChEBI" id="CHEBI:18420"/>
    </cofactor>
    <text evidence="9">Binds 2 Mg(2+) ions per subunit.</text>
</comment>
<feature type="domain" description="Ribose-phosphate pyrophosphokinase N-terminal" evidence="10">
    <location>
        <begin position="13"/>
        <end position="129"/>
    </location>
</feature>
<feature type="binding site" evidence="9">
    <location>
        <position position="227"/>
    </location>
    <ligand>
        <name>D-ribose 5-phosphate</name>
        <dbReference type="ChEBI" id="CHEBI:78346"/>
    </ligand>
</feature>
<keyword evidence="1 9" id="KW-0808">Transferase</keyword>
<proteinExistence type="inferred from homology"/>
<comment type="similarity">
    <text evidence="9">Belongs to the ribose-phosphate pyrophosphokinase family. Class I subfamily.</text>
</comment>
<dbReference type="GO" id="GO:0006015">
    <property type="term" value="P:5-phosphoribose 1-diphosphate biosynthetic process"/>
    <property type="evidence" value="ECO:0007669"/>
    <property type="project" value="UniProtKB-UniRule"/>
</dbReference>
<dbReference type="PATRIC" id="fig|380242.3.peg.880"/>
<dbReference type="Proteomes" id="UP000034954">
    <property type="component" value="Unassembled WGS sequence"/>
</dbReference>
<sequence length="323" mass="35176">MDKKRRLEEINHLKIFSGNANPSLAVKICEHLSIRLGNAYVGRFPDGEIDLKVNEDVRGADVFLIQPTCPPVNENLTELLVFIDCLKRASAARITAVLPYYGYARKDRKDEGRVPITAKLVANLITEAGADRALTVDLHAAQIQGFFDIPVDHLLAFPVLSQYFEQLNTGDLVVVTPDVGGIKLARNYSKKLGIKMAIVDKRRIGPEETEVGFVIGDVANKNIVMIDDLIATGGSIAQAANVLKERGAKDIYVGATHPVFCGAAVEKLSAAPIKEIVVTDTIPLNEKAKGLHGKIKVLSISKLLGDAITRIHRHESVSSLFVQ</sequence>
<name>A0A0M2UYC2_9BACT</name>
<comment type="function">
    <text evidence="9">Involved in the biosynthesis of the central metabolite phospho-alpha-D-ribosyl-1-pyrophosphate (PRPP) via the transfer of pyrophosphoryl group from ATP to 1-hydroxyl of ribose-5-phosphate (Rib-5-P).</text>
</comment>
<dbReference type="GO" id="GO:0002189">
    <property type="term" value="C:ribose phosphate diphosphokinase complex"/>
    <property type="evidence" value="ECO:0007669"/>
    <property type="project" value="TreeGrafter"/>
</dbReference>
<dbReference type="NCBIfam" id="NF002320">
    <property type="entry name" value="PRK01259.1"/>
    <property type="match status" value="1"/>
</dbReference>
<dbReference type="FunFam" id="3.40.50.2020:FF:000002">
    <property type="entry name" value="Ribose-phosphate pyrophosphokinase"/>
    <property type="match status" value="1"/>
</dbReference>
<dbReference type="GO" id="GO:0016301">
    <property type="term" value="F:kinase activity"/>
    <property type="evidence" value="ECO:0007669"/>
    <property type="project" value="UniProtKB-KW"/>
</dbReference>
<dbReference type="GO" id="GO:0005524">
    <property type="term" value="F:ATP binding"/>
    <property type="evidence" value="ECO:0007669"/>
    <property type="project" value="UniProtKB-KW"/>
</dbReference>
<reference evidence="11 12" key="1">
    <citation type="journal article" date="2013" name="BMC Microbiol.">
        <title>Identification of the type II cytochrome c maturation pathway in anammox bacteria by comparative genomics.</title>
        <authorList>
            <person name="Ferousi C."/>
            <person name="Speth D.R."/>
            <person name="Reimann J."/>
            <person name="Op den Camp H.J."/>
            <person name="Allen J.W."/>
            <person name="Keltjens J.T."/>
            <person name="Jetten M.S."/>
        </authorList>
    </citation>
    <scope>NUCLEOTIDE SEQUENCE [LARGE SCALE GENOMIC DNA]</scope>
    <source>
        <strain evidence="11">RU1</strain>
    </source>
</reference>
<evidence type="ECO:0000313" key="11">
    <source>
        <dbReference type="EMBL" id="KKO20575.1"/>
    </source>
</evidence>
<dbReference type="NCBIfam" id="TIGR01251">
    <property type="entry name" value="ribP_PPkin"/>
    <property type="match status" value="1"/>
</dbReference>
<evidence type="ECO:0000256" key="4">
    <source>
        <dbReference type="ARBA" id="ARBA00022741"/>
    </source>
</evidence>
<comment type="caution">
    <text evidence="11">The sequence shown here is derived from an EMBL/GenBank/DDBJ whole genome shotgun (WGS) entry which is preliminary data.</text>
</comment>
<dbReference type="GO" id="GO:0004749">
    <property type="term" value="F:ribose phosphate diphosphokinase activity"/>
    <property type="evidence" value="ECO:0007669"/>
    <property type="project" value="UniProtKB-UniRule"/>
</dbReference>
<comment type="catalytic activity">
    <reaction evidence="8 9">
        <text>D-ribose 5-phosphate + ATP = 5-phospho-alpha-D-ribose 1-diphosphate + AMP + H(+)</text>
        <dbReference type="Rhea" id="RHEA:15609"/>
        <dbReference type="ChEBI" id="CHEBI:15378"/>
        <dbReference type="ChEBI" id="CHEBI:30616"/>
        <dbReference type="ChEBI" id="CHEBI:58017"/>
        <dbReference type="ChEBI" id="CHEBI:78346"/>
        <dbReference type="ChEBI" id="CHEBI:456215"/>
        <dbReference type="EC" id="2.7.6.1"/>
    </reaction>
</comment>
<comment type="caution">
    <text evidence="9">Lacks conserved residue(s) required for the propagation of feature annotation.</text>
</comment>
<evidence type="ECO:0000256" key="2">
    <source>
        <dbReference type="ARBA" id="ARBA00022723"/>
    </source>
</evidence>
<dbReference type="GO" id="GO:0009156">
    <property type="term" value="P:ribonucleoside monophosphate biosynthetic process"/>
    <property type="evidence" value="ECO:0007669"/>
    <property type="project" value="InterPro"/>
</dbReference>
<accession>A0A0M2UYC2</accession>
<dbReference type="PANTHER" id="PTHR10210">
    <property type="entry name" value="RIBOSE-PHOSPHATE DIPHOSPHOKINASE FAMILY MEMBER"/>
    <property type="match status" value="1"/>
</dbReference>
<evidence type="ECO:0000256" key="3">
    <source>
        <dbReference type="ARBA" id="ARBA00022727"/>
    </source>
</evidence>
<keyword evidence="6 9" id="KW-0067">ATP-binding</keyword>
<keyword evidence="9" id="KW-0963">Cytoplasm</keyword>
<evidence type="ECO:0000259" key="10">
    <source>
        <dbReference type="Pfam" id="PF13793"/>
    </source>
</evidence>
<keyword evidence="12" id="KW-1185">Reference proteome</keyword>
<keyword evidence="5 9" id="KW-0418">Kinase</keyword>
<evidence type="ECO:0000256" key="5">
    <source>
        <dbReference type="ARBA" id="ARBA00022777"/>
    </source>
</evidence>
<gene>
    <name evidence="9" type="primary">prs</name>
    <name evidence="11" type="ORF">BROFUL_00693</name>
</gene>
<evidence type="ECO:0000313" key="12">
    <source>
        <dbReference type="Proteomes" id="UP000034954"/>
    </source>
</evidence>
<dbReference type="HAMAP" id="MF_00583_B">
    <property type="entry name" value="RibP_PPkinase_B"/>
    <property type="match status" value="1"/>
</dbReference>
<dbReference type="PANTHER" id="PTHR10210:SF41">
    <property type="entry name" value="RIBOSE-PHOSPHATE PYROPHOSPHOKINASE 1, CHLOROPLASTIC"/>
    <property type="match status" value="1"/>
</dbReference>
<keyword evidence="2 9" id="KW-0479">Metal-binding</keyword>
<dbReference type="InterPro" id="IPR029099">
    <property type="entry name" value="Pribosyltran_N"/>
</dbReference>
<dbReference type="SMART" id="SM01400">
    <property type="entry name" value="Pribosyltran_N"/>
    <property type="match status" value="1"/>
</dbReference>
<evidence type="ECO:0000256" key="7">
    <source>
        <dbReference type="ARBA" id="ARBA00022842"/>
    </source>
</evidence>
<dbReference type="InterPro" id="IPR029057">
    <property type="entry name" value="PRTase-like"/>
</dbReference>
<dbReference type="InterPro" id="IPR005946">
    <property type="entry name" value="Rib-P_diPkinase"/>
</dbReference>
<dbReference type="InterPro" id="IPR037515">
    <property type="entry name" value="Rib-P_diPkinase_bac"/>
</dbReference>
<dbReference type="UniPathway" id="UPA00087">
    <property type="reaction ID" value="UER00172"/>
</dbReference>
<dbReference type="CDD" id="cd06223">
    <property type="entry name" value="PRTases_typeI"/>
    <property type="match status" value="1"/>
</dbReference>
<feature type="binding site" evidence="9">
    <location>
        <position position="178"/>
    </location>
    <ligand>
        <name>Mg(2+)</name>
        <dbReference type="ChEBI" id="CHEBI:18420"/>
    </ligand>
</feature>
<evidence type="ECO:0000256" key="8">
    <source>
        <dbReference type="ARBA" id="ARBA00049535"/>
    </source>
</evidence>
<dbReference type="Pfam" id="PF14572">
    <property type="entry name" value="Pribosyl_synth"/>
    <property type="match status" value="1"/>
</dbReference>
<dbReference type="GO" id="GO:0005737">
    <property type="term" value="C:cytoplasm"/>
    <property type="evidence" value="ECO:0007669"/>
    <property type="project" value="UniProtKB-SubCell"/>
</dbReference>
<comment type="pathway">
    <text evidence="9">Metabolic intermediate biosynthesis; 5-phospho-alpha-D-ribose 1-diphosphate biosynthesis; 5-phospho-alpha-D-ribose 1-diphosphate from D-ribose 5-phosphate (route I): step 1/1.</text>
</comment>
<dbReference type="PROSITE" id="PS00114">
    <property type="entry name" value="PRPP_SYNTHASE"/>
    <property type="match status" value="1"/>
</dbReference>
<keyword evidence="4 9" id="KW-0547">Nucleotide-binding</keyword>
<evidence type="ECO:0000256" key="1">
    <source>
        <dbReference type="ARBA" id="ARBA00022679"/>
    </source>
</evidence>
<dbReference type="GO" id="GO:0006164">
    <property type="term" value="P:purine nucleotide biosynthetic process"/>
    <property type="evidence" value="ECO:0007669"/>
    <property type="project" value="TreeGrafter"/>
</dbReference>
<dbReference type="Gene3D" id="3.40.50.2020">
    <property type="match status" value="2"/>
</dbReference>
<dbReference type="EC" id="2.7.6.1" evidence="9"/>
<feature type="active site" evidence="9">
    <location>
        <position position="201"/>
    </location>
</feature>
<feature type="binding site" evidence="9">
    <location>
        <position position="203"/>
    </location>
    <ligand>
        <name>D-ribose 5-phosphate</name>
        <dbReference type="ChEBI" id="CHEBI:78346"/>
    </ligand>
</feature>
<comment type="subunit">
    <text evidence="9">Homohexamer.</text>
</comment>
<dbReference type="FunFam" id="3.40.50.2020:FF:000014">
    <property type="entry name" value="Ribose-phosphate pyrophosphokinase 1"/>
    <property type="match status" value="1"/>
</dbReference>
<keyword evidence="3 9" id="KW-0545">Nucleotide biosynthesis</keyword>
<dbReference type="AlphaFoldDB" id="A0A0M2UYC2"/>
<dbReference type="SUPFAM" id="SSF53271">
    <property type="entry name" value="PRTase-like"/>
    <property type="match status" value="1"/>
</dbReference>
<dbReference type="Pfam" id="PF13793">
    <property type="entry name" value="Pribosyltran_N"/>
    <property type="match status" value="1"/>
</dbReference>
<dbReference type="EMBL" id="LAQJ01000089">
    <property type="protein sequence ID" value="KKO20575.1"/>
    <property type="molecule type" value="Genomic_DNA"/>
</dbReference>
<evidence type="ECO:0000256" key="6">
    <source>
        <dbReference type="ARBA" id="ARBA00022840"/>
    </source>
</evidence>
<organism evidence="11 12">
    <name type="scientific">Candidatus Brocadia fulgida</name>
    <dbReference type="NCBI Taxonomy" id="380242"/>
    <lineage>
        <taxon>Bacteria</taxon>
        <taxon>Pseudomonadati</taxon>
        <taxon>Planctomycetota</taxon>
        <taxon>Candidatus Brocadiia</taxon>
        <taxon>Candidatus Brocadiales</taxon>
        <taxon>Candidatus Brocadiaceae</taxon>
        <taxon>Candidatus Brocadia</taxon>
    </lineage>
</organism>
<dbReference type="GO" id="GO:0000287">
    <property type="term" value="F:magnesium ion binding"/>
    <property type="evidence" value="ECO:0007669"/>
    <property type="project" value="UniProtKB-UniRule"/>
</dbReference>
<protein>
    <recommendedName>
        <fullName evidence="9">Ribose-phosphate pyrophosphokinase</fullName>
        <shortName evidence="9">RPPK</shortName>
        <ecNumber evidence="9">2.7.6.1</ecNumber>
    </recommendedName>
    <alternativeName>
        <fullName evidence="9">5-phospho-D-ribosyl alpha-1-diphosphate synthase</fullName>
    </alternativeName>
    <alternativeName>
        <fullName evidence="9">Phosphoribosyl diphosphate synthase</fullName>
    </alternativeName>
    <alternativeName>
        <fullName evidence="9">Phosphoribosyl pyrophosphate synthase</fullName>
        <shortName evidence="9">P-Rib-PP synthase</shortName>
        <shortName evidence="9">PRPP synthase</shortName>
        <shortName evidence="9">PRPPase</shortName>
    </alternativeName>
</protein>
<dbReference type="InterPro" id="IPR000836">
    <property type="entry name" value="PRTase_dom"/>
</dbReference>